<sequence length="186" mass="20218">MKTVWIQTVAWLGAVTVALLLALAAPNESALMGRLPALSAKRLNQQPIVLPQGLPAGRTLALVAFERGHRGEIESWIKGMDLRDNGPIEWLKIPVLDDPGSESARIDIERRILARHSALVDQSRLVPVFTNREAFIRAAGLSSADHAWVLVIGRDGQVLARAEGEYSEEKGQALRQTLAQASAASF</sequence>
<gene>
    <name evidence="1" type="ORF">ACFPOE_03190</name>
</gene>
<protein>
    <submittedName>
        <fullName evidence="1">Uncharacterized protein</fullName>
    </submittedName>
</protein>
<organism evidence="1 2">
    <name type="scientific">Caenimonas terrae</name>
    <dbReference type="NCBI Taxonomy" id="696074"/>
    <lineage>
        <taxon>Bacteria</taxon>
        <taxon>Pseudomonadati</taxon>
        <taxon>Pseudomonadota</taxon>
        <taxon>Betaproteobacteria</taxon>
        <taxon>Burkholderiales</taxon>
        <taxon>Comamonadaceae</taxon>
        <taxon>Caenimonas</taxon>
    </lineage>
</organism>
<dbReference type="Proteomes" id="UP001596037">
    <property type="component" value="Unassembled WGS sequence"/>
</dbReference>
<evidence type="ECO:0000313" key="1">
    <source>
        <dbReference type="EMBL" id="MFC5496526.1"/>
    </source>
</evidence>
<comment type="caution">
    <text evidence="1">The sequence shown here is derived from an EMBL/GenBank/DDBJ whole genome shotgun (WGS) entry which is preliminary data.</text>
</comment>
<accession>A0ABW0N949</accession>
<dbReference type="RefSeq" id="WP_376848544.1">
    <property type="nucleotide sequence ID" value="NZ_JBHSMF010000002.1"/>
</dbReference>
<proteinExistence type="predicted"/>
<keyword evidence="2" id="KW-1185">Reference proteome</keyword>
<evidence type="ECO:0000313" key="2">
    <source>
        <dbReference type="Proteomes" id="UP001596037"/>
    </source>
</evidence>
<dbReference type="EMBL" id="JBHSMF010000002">
    <property type="protein sequence ID" value="MFC5496526.1"/>
    <property type="molecule type" value="Genomic_DNA"/>
</dbReference>
<reference evidence="2" key="1">
    <citation type="journal article" date="2019" name="Int. J. Syst. Evol. Microbiol.">
        <title>The Global Catalogue of Microorganisms (GCM) 10K type strain sequencing project: providing services to taxonomists for standard genome sequencing and annotation.</title>
        <authorList>
            <consortium name="The Broad Institute Genomics Platform"/>
            <consortium name="The Broad Institute Genome Sequencing Center for Infectious Disease"/>
            <person name="Wu L."/>
            <person name="Ma J."/>
        </authorList>
    </citation>
    <scope>NUCLEOTIDE SEQUENCE [LARGE SCALE GENOMIC DNA]</scope>
    <source>
        <strain evidence="2">CCUG 57401</strain>
    </source>
</reference>
<name>A0ABW0N949_9BURK</name>